<proteinExistence type="predicted"/>
<dbReference type="EMBL" id="BGPR01109340">
    <property type="protein sequence ID" value="GBM85633.1"/>
    <property type="molecule type" value="Genomic_DNA"/>
</dbReference>
<evidence type="ECO:0000313" key="1">
    <source>
        <dbReference type="EMBL" id="GBM85633.1"/>
    </source>
</evidence>
<keyword evidence="2" id="KW-1185">Reference proteome</keyword>
<dbReference type="Proteomes" id="UP000499080">
    <property type="component" value="Unassembled WGS sequence"/>
</dbReference>
<accession>A0A4Y2J5W2</accession>
<reference evidence="1 2" key="1">
    <citation type="journal article" date="2019" name="Sci. Rep.">
        <title>Orb-weaving spider Araneus ventricosus genome elucidates the spidroin gene catalogue.</title>
        <authorList>
            <person name="Kono N."/>
            <person name="Nakamura H."/>
            <person name="Ohtoshi R."/>
            <person name="Moran D.A.P."/>
            <person name="Shinohara A."/>
            <person name="Yoshida Y."/>
            <person name="Fujiwara M."/>
            <person name="Mori M."/>
            <person name="Tomita M."/>
            <person name="Arakawa K."/>
        </authorList>
    </citation>
    <scope>NUCLEOTIDE SEQUENCE [LARGE SCALE GENOMIC DNA]</scope>
</reference>
<protein>
    <submittedName>
        <fullName evidence="1">Uncharacterized protein</fullName>
    </submittedName>
</protein>
<comment type="caution">
    <text evidence="1">The sequence shown here is derived from an EMBL/GenBank/DDBJ whole genome shotgun (WGS) entry which is preliminary data.</text>
</comment>
<gene>
    <name evidence="1" type="ORF">AVEN_174028_1</name>
</gene>
<name>A0A4Y2J5W2_ARAVE</name>
<dbReference type="AlphaFoldDB" id="A0A4Y2J5W2"/>
<evidence type="ECO:0000313" key="2">
    <source>
        <dbReference type="Proteomes" id="UP000499080"/>
    </source>
</evidence>
<organism evidence="1 2">
    <name type="scientific">Araneus ventricosus</name>
    <name type="common">Orbweaver spider</name>
    <name type="synonym">Epeira ventricosa</name>
    <dbReference type="NCBI Taxonomy" id="182803"/>
    <lineage>
        <taxon>Eukaryota</taxon>
        <taxon>Metazoa</taxon>
        <taxon>Ecdysozoa</taxon>
        <taxon>Arthropoda</taxon>
        <taxon>Chelicerata</taxon>
        <taxon>Arachnida</taxon>
        <taxon>Araneae</taxon>
        <taxon>Araneomorphae</taxon>
        <taxon>Entelegynae</taxon>
        <taxon>Araneoidea</taxon>
        <taxon>Araneidae</taxon>
        <taxon>Araneus</taxon>
    </lineage>
</organism>
<sequence>MKQFRILDHRGKHGQRWSRATTATEDGVVHWRRLWLGVSKLSMTCILQPQEHTSSRVTVSKGFWTGLFEDLPVCPAHF</sequence>